<reference evidence="3" key="4">
    <citation type="submission" date="2021-06" db="EMBL/GenBank/DDBJ databases">
        <title>Updating the genus Pseudomonas: Description of 43 new species and partition of the Pseudomonas putida group.</title>
        <authorList>
            <person name="Girard L."/>
            <person name="Lood C."/>
            <person name="Vandamme P."/>
            <person name="Rokni-Zadeh H."/>
            <person name="Van Noort V."/>
            <person name="Hofte M."/>
            <person name="Lavigne R."/>
            <person name="De Mot R."/>
        </authorList>
    </citation>
    <scope>NUCLEOTIDE SEQUENCE</scope>
    <source>
        <strain evidence="3">SWRI10</strain>
    </source>
</reference>
<evidence type="ECO:0008006" key="6">
    <source>
        <dbReference type="Google" id="ProtNLM"/>
    </source>
</evidence>
<dbReference type="Proteomes" id="UP000599879">
    <property type="component" value="Unassembled WGS sequence"/>
</dbReference>
<keyword evidence="1" id="KW-0732">Signal</keyword>
<feature type="chain" id="PRO_5044696009" description="Secreted protein" evidence="1">
    <location>
        <begin position="24"/>
        <end position="100"/>
    </location>
</feature>
<dbReference type="EMBL" id="JABWRE020000001">
    <property type="protein sequence ID" value="MBV4535562.1"/>
    <property type="molecule type" value="Genomic_DNA"/>
</dbReference>
<reference evidence="2" key="2">
    <citation type="journal article" date="2020" name="Microorganisms">
        <title>Reliable Identification of Environmental Pseudomonas Isolates Using the rpoD Gene.</title>
        <authorList>
            <consortium name="The Broad Institute Genome Sequencing Platform"/>
            <person name="Girard L."/>
            <person name="Lood C."/>
            <person name="Rokni-Zadeh H."/>
            <person name="van Noort V."/>
            <person name="Lavigne R."/>
            <person name="De Mot R."/>
        </authorList>
    </citation>
    <scope>NUCLEOTIDE SEQUENCE</scope>
    <source>
        <strain evidence="2">SWRI10</strain>
    </source>
</reference>
<reference evidence="4" key="5">
    <citation type="submission" date="2021-07" db="EMBL/GenBank/DDBJ databases">
        <authorList>
            <person name="Wevar Oller A.L."/>
            <person name="Talano M.A."/>
            <person name="Torres Tejerizo G.A."/>
            <person name="Agostini E."/>
        </authorList>
    </citation>
    <scope>NUCLEOTIDE SEQUENCE</scope>
    <source>
        <strain evidence="4">AW4</strain>
    </source>
</reference>
<dbReference type="EMBL" id="JABWRE010000014">
    <property type="protein sequence ID" value="MBC3442604.1"/>
    <property type="molecule type" value="Genomic_DNA"/>
</dbReference>
<dbReference type="AlphaFoldDB" id="A0A923G1M4"/>
<dbReference type="RefSeq" id="WP_186556122.1">
    <property type="nucleotide sequence ID" value="NZ_JABWRE020000001.1"/>
</dbReference>
<evidence type="ECO:0000256" key="1">
    <source>
        <dbReference type="SAM" id="SignalP"/>
    </source>
</evidence>
<name>A0A923G1M4_9PSED</name>
<evidence type="ECO:0000313" key="2">
    <source>
        <dbReference type="EMBL" id="MBC3442604.1"/>
    </source>
</evidence>
<reference evidence="4 5" key="1">
    <citation type="journal article" date="2012" name="Plant Soil">
        <title>Screening of plant growth-promoting traits in arsenic-resistant bacteria isolated from the rhizosphere of soybean plants from Argentinean agricultural soil.</title>
        <authorList>
            <person name="Wevar Oller A.L."/>
            <person name="Talano M.A."/>
            <person name="Agostini E."/>
        </authorList>
    </citation>
    <scope>NUCLEOTIDE SEQUENCE [LARGE SCALE GENOMIC DNA]</scope>
    <source>
        <strain evidence="4 5">AW4</strain>
    </source>
</reference>
<organism evidence="2">
    <name type="scientific">Pseudomonas urmiensis</name>
    <dbReference type="NCBI Taxonomy" id="2745493"/>
    <lineage>
        <taxon>Bacteria</taxon>
        <taxon>Pseudomonadati</taxon>
        <taxon>Pseudomonadota</taxon>
        <taxon>Gammaproteobacteria</taxon>
        <taxon>Pseudomonadales</taxon>
        <taxon>Pseudomonadaceae</taxon>
        <taxon>Pseudomonas</taxon>
    </lineage>
</organism>
<reference evidence="2" key="3">
    <citation type="submission" date="2020-07" db="EMBL/GenBank/DDBJ databases">
        <authorList>
            <person name="Lood C."/>
            <person name="Girard L."/>
        </authorList>
    </citation>
    <scope>NUCLEOTIDE SEQUENCE</scope>
    <source>
        <strain evidence="2">SWRI10</strain>
    </source>
</reference>
<gene>
    <name evidence="3" type="ORF">HU737_006185</name>
    <name evidence="2" type="ORF">HU737_18095</name>
    <name evidence="4" type="ORF">KW869_17095</name>
</gene>
<evidence type="ECO:0000313" key="4">
    <source>
        <dbReference type="EMBL" id="MFK5735252.1"/>
    </source>
</evidence>
<dbReference type="Proteomes" id="UP001621534">
    <property type="component" value="Unassembled WGS sequence"/>
</dbReference>
<sequence length="100" mass="10549">MRFQSLLALTAASALLLPMAATAGDFPAGKQAAYMTQCQQVATGQGVDANTAKKHCECGAQAIKKNFTDDEIKDLDSQDGVDAKLMQKAQTVVQQACKAN</sequence>
<proteinExistence type="predicted"/>
<feature type="signal peptide" evidence="1">
    <location>
        <begin position="1"/>
        <end position="23"/>
    </location>
</feature>
<evidence type="ECO:0000313" key="5">
    <source>
        <dbReference type="Proteomes" id="UP001621534"/>
    </source>
</evidence>
<dbReference type="EMBL" id="JAHWXS010000018">
    <property type="protein sequence ID" value="MFK5735252.1"/>
    <property type="molecule type" value="Genomic_DNA"/>
</dbReference>
<keyword evidence="5" id="KW-1185">Reference proteome</keyword>
<comment type="caution">
    <text evidence="2">The sequence shown here is derived from an EMBL/GenBank/DDBJ whole genome shotgun (WGS) entry which is preliminary data.</text>
</comment>
<protein>
    <recommendedName>
        <fullName evidence="6">Secreted protein</fullName>
    </recommendedName>
</protein>
<accession>A0A923G1M4</accession>
<evidence type="ECO:0000313" key="3">
    <source>
        <dbReference type="EMBL" id="MBV4535562.1"/>
    </source>
</evidence>